<dbReference type="InterPro" id="IPR027434">
    <property type="entry name" value="Homing_endonucl"/>
</dbReference>
<accession>A0A2U1J5E2</accession>
<dbReference type="SUPFAM" id="SSF55608">
    <property type="entry name" value="Homing endonucleases"/>
    <property type="match status" value="1"/>
</dbReference>
<evidence type="ECO:0000259" key="3">
    <source>
        <dbReference type="Pfam" id="PF00033"/>
    </source>
</evidence>
<dbReference type="InterPro" id="IPR006350">
    <property type="entry name" value="Intron_endoG1"/>
</dbReference>
<dbReference type="Pfam" id="PF03161">
    <property type="entry name" value="LAGLIDADG_2"/>
    <property type="match status" value="1"/>
</dbReference>
<dbReference type="EMBL" id="MBFU01000343">
    <property type="protein sequence ID" value="PWA00307.1"/>
    <property type="molecule type" value="Genomic_DNA"/>
</dbReference>
<dbReference type="Gene3D" id="1.20.810.10">
    <property type="entry name" value="Cytochrome Bc1 Complex, Chain C"/>
    <property type="match status" value="1"/>
</dbReference>
<dbReference type="GO" id="GO:0016491">
    <property type="term" value="F:oxidoreductase activity"/>
    <property type="evidence" value="ECO:0007669"/>
    <property type="project" value="InterPro"/>
</dbReference>
<dbReference type="GO" id="GO:0008380">
    <property type="term" value="P:RNA splicing"/>
    <property type="evidence" value="ECO:0007669"/>
    <property type="project" value="UniProtKB-KW"/>
</dbReference>
<dbReference type="Proteomes" id="UP000245591">
    <property type="component" value="Unassembled WGS sequence"/>
</dbReference>
<dbReference type="SUPFAM" id="SSF81342">
    <property type="entry name" value="Transmembrane di-heme cytochromes"/>
    <property type="match status" value="1"/>
</dbReference>
<dbReference type="InterPro" id="IPR005797">
    <property type="entry name" value="Cyt_b/b6_N"/>
</dbReference>
<protein>
    <submittedName>
        <fullName evidence="6">Uncharacterized protein</fullName>
    </submittedName>
</protein>
<dbReference type="NCBIfam" id="TIGR01453">
    <property type="entry name" value="grpIintron_endo"/>
    <property type="match status" value="1"/>
</dbReference>
<organism evidence="6 7">
    <name type="scientific">Smittium angustum</name>
    <dbReference type="NCBI Taxonomy" id="133377"/>
    <lineage>
        <taxon>Eukaryota</taxon>
        <taxon>Fungi</taxon>
        <taxon>Fungi incertae sedis</taxon>
        <taxon>Zoopagomycota</taxon>
        <taxon>Kickxellomycotina</taxon>
        <taxon>Harpellomycetes</taxon>
        <taxon>Harpellales</taxon>
        <taxon>Legeriomycetaceae</taxon>
        <taxon>Smittium</taxon>
    </lineage>
</organism>
<keyword evidence="2" id="KW-0508">mRNA splicing</keyword>
<feature type="domain" description="Homing endonuclease LAGLIDADG" evidence="4">
    <location>
        <begin position="188"/>
        <end position="223"/>
    </location>
</feature>
<dbReference type="AlphaFoldDB" id="A0A2U1J5E2"/>
<dbReference type="GO" id="GO:0006397">
    <property type="term" value="P:mRNA processing"/>
    <property type="evidence" value="ECO:0007669"/>
    <property type="project" value="UniProtKB-KW"/>
</dbReference>
<proteinExistence type="predicted"/>
<dbReference type="Pfam" id="PF07453">
    <property type="entry name" value="NUMOD1"/>
    <property type="match status" value="1"/>
</dbReference>
<dbReference type="GO" id="GO:0016020">
    <property type="term" value="C:membrane"/>
    <property type="evidence" value="ECO:0007669"/>
    <property type="project" value="InterPro"/>
</dbReference>
<evidence type="ECO:0000259" key="5">
    <source>
        <dbReference type="Pfam" id="PF07453"/>
    </source>
</evidence>
<dbReference type="GO" id="GO:0022904">
    <property type="term" value="P:respiratory electron transport chain"/>
    <property type="evidence" value="ECO:0007669"/>
    <property type="project" value="InterPro"/>
</dbReference>
<gene>
    <name evidence="6" type="ORF">BB558_003650</name>
</gene>
<dbReference type="SUPFAM" id="SSF64496">
    <property type="entry name" value="DNA-binding domain of intron-encoded endonucleases"/>
    <property type="match status" value="1"/>
</dbReference>
<evidence type="ECO:0000313" key="6">
    <source>
        <dbReference type="EMBL" id="PWA00307.1"/>
    </source>
</evidence>
<comment type="caution">
    <text evidence="6">The sequence shown here is derived from an EMBL/GenBank/DDBJ whole genome shotgun (WGS) entry which is preliminary data.</text>
</comment>
<dbReference type="InterPro" id="IPR027387">
    <property type="entry name" value="Cytb/b6-like_sf"/>
</dbReference>
<feature type="domain" description="Nuclease-associated modular DNA-binding 1" evidence="5">
    <location>
        <begin position="142"/>
        <end position="169"/>
    </location>
</feature>
<dbReference type="InterPro" id="IPR004860">
    <property type="entry name" value="LAGLIDADG_dom"/>
</dbReference>
<evidence type="ECO:0000313" key="7">
    <source>
        <dbReference type="Proteomes" id="UP000245591"/>
    </source>
</evidence>
<dbReference type="InterPro" id="IPR016174">
    <property type="entry name" value="Di-haem_cyt_TM"/>
</dbReference>
<keyword evidence="1" id="KW-0507">mRNA processing</keyword>
<evidence type="ECO:0000256" key="1">
    <source>
        <dbReference type="ARBA" id="ARBA00022664"/>
    </source>
</evidence>
<evidence type="ECO:0000259" key="4">
    <source>
        <dbReference type="Pfam" id="PF03161"/>
    </source>
</evidence>
<dbReference type="GO" id="GO:0009055">
    <property type="term" value="F:electron transfer activity"/>
    <property type="evidence" value="ECO:0007669"/>
    <property type="project" value="InterPro"/>
</dbReference>
<dbReference type="Pfam" id="PF00033">
    <property type="entry name" value="Cytochrome_B"/>
    <property type="match status" value="1"/>
</dbReference>
<feature type="domain" description="Cytochrome b/b6 N-terminal region profile" evidence="3">
    <location>
        <begin position="1"/>
        <end position="44"/>
    </location>
</feature>
<reference evidence="6 7" key="1">
    <citation type="journal article" date="2018" name="MBio">
        <title>Comparative Genomics Reveals the Core Gene Toolbox for the Fungus-Insect Symbiosis.</title>
        <authorList>
            <person name="Wang Y."/>
            <person name="Stata M."/>
            <person name="Wang W."/>
            <person name="Stajich J.E."/>
            <person name="White M.M."/>
            <person name="Moncalvo J.M."/>
        </authorList>
    </citation>
    <scope>NUCLEOTIDE SEQUENCE [LARGE SCALE GENOMIC DNA]</scope>
    <source>
        <strain evidence="6 7">AUS-126-30</strain>
    </source>
</reference>
<evidence type="ECO:0000256" key="2">
    <source>
        <dbReference type="ARBA" id="ARBA00023187"/>
    </source>
</evidence>
<dbReference type="InterPro" id="IPR010896">
    <property type="entry name" value="NUMOD1"/>
</dbReference>
<sequence length="224" mass="25637">MRDVNNGFILRSMHANGAGFFFICVYIHIEASYEVINQENNKKLLDIEDFYLKSLLPDYNILTEAGSTFGYKHSDVIRIKMKANYSEERRNRIGYFNRDKSFSPKTKQLMRQSALKIQPISNSEKAIQNMKINSKSIIVKELNGIVYGEFKSIVDTAKSLNCSSKTIVNINKISSYKRIGPHNIDILSMIFGSLLGDSYAEKRNNGLGTRISLQQENKNIEYLK</sequence>
<keyword evidence="7" id="KW-1185">Reference proteome</keyword>
<dbReference type="GO" id="GO:0004519">
    <property type="term" value="F:endonuclease activity"/>
    <property type="evidence" value="ECO:0007669"/>
    <property type="project" value="InterPro"/>
</dbReference>
<dbReference type="Gene3D" id="3.10.28.10">
    <property type="entry name" value="Homing endonucleases"/>
    <property type="match status" value="1"/>
</dbReference>
<name>A0A2U1J5E2_SMIAN</name>